<keyword evidence="2" id="KW-1185">Reference proteome</keyword>
<evidence type="ECO:0000313" key="2">
    <source>
        <dbReference type="Proteomes" id="UP001283361"/>
    </source>
</evidence>
<dbReference type="EMBL" id="JAWDGP010003079">
    <property type="protein sequence ID" value="KAK3777462.1"/>
    <property type="molecule type" value="Genomic_DNA"/>
</dbReference>
<protein>
    <submittedName>
        <fullName evidence="1">Uncharacterized protein</fullName>
    </submittedName>
</protein>
<dbReference type="Proteomes" id="UP001283361">
    <property type="component" value="Unassembled WGS sequence"/>
</dbReference>
<dbReference type="AlphaFoldDB" id="A0AAE0ZZF5"/>
<proteinExistence type="predicted"/>
<gene>
    <name evidence="1" type="ORF">RRG08_032565</name>
</gene>
<reference evidence="1" key="1">
    <citation type="journal article" date="2023" name="G3 (Bethesda)">
        <title>A reference genome for the long-term kleptoplast-retaining sea slug Elysia crispata morphotype clarki.</title>
        <authorList>
            <person name="Eastman K.E."/>
            <person name="Pendleton A.L."/>
            <person name="Shaikh M.A."/>
            <person name="Suttiyut T."/>
            <person name="Ogas R."/>
            <person name="Tomko P."/>
            <person name="Gavelis G."/>
            <person name="Widhalm J.R."/>
            <person name="Wisecaver J.H."/>
        </authorList>
    </citation>
    <scope>NUCLEOTIDE SEQUENCE</scope>
    <source>
        <strain evidence="1">ECLA1</strain>
    </source>
</reference>
<organism evidence="1 2">
    <name type="scientific">Elysia crispata</name>
    <name type="common">lettuce slug</name>
    <dbReference type="NCBI Taxonomy" id="231223"/>
    <lineage>
        <taxon>Eukaryota</taxon>
        <taxon>Metazoa</taxon>
        <taxon>Spiralia</taxon>
        <taxon>Lophotrochozoa</taxon>
        <taxon>Mollusca</taxon>
        <taxon>Gastropoda</taxon>
        <taxon>Heterobranchia</taxon>
        <taxon>Euthyneura</taxon>
        <taxon>Panpulmonata</taxon>
        <taxon>Sacoglossa</taxon>
        <taxon>Placobranchoidea</taxon>
        <taxon>Plakobranchidae</taxon>
        <taxon>Elysia</taxon>
    </lineage>
</organism>
<name>A0AAE0ZZF5_9GAST</name>
<sequence length="116" mass="12483">MLEFDHEINRGTQTSVFLLCGGCREAVRESKTHLSPGGGSRGSRPVVKYSETVLLDIVEVGLLGCELTQNSAVRVGADGDREWCLGSGDDALRVAPLGGWKPLPGEKGWRSMGRNK</sequence>
<comment type="caution">
    <text evidence="1">The sequence shown here is derived from an EMBL/GenBank/DDBJ whole genome shotgun (WGS) entry which is preliminary data.</text>
</comment>
<accession>A0AAE0ZZF5</accession>
<evidence type="ECO:0000313" key="1">
    <source>
        <dbReference type="EMBL" id="KAK3777462.1"/>
    </source>
</evidence>